<sequence>MRFHRGKLTEKHFFVFGRNFCKRSQIAVHGTPSAFIAMSYWRIKNANAAKACSIGVM</sequence>
<accession>F2AWP4</accession>
<protein>
    <submittedName>
        <fullName evidence="1">Uncharacterized protein</fullName>
    </submittedName>
</protein>
<organism evidence="1 2">
    <name type="scientific">Rhodopirellula baltica WH47</name>
    <dbReference type="NCBI Taxonomy" id="991778"/>
    <lineage>
        <taxon>Bacteria</taxon>
        <taxon>Pseudomonadati</taxon>
        <taxon>Planctomycetota</taxon>
        <taxon>Planctomycetia</taxon>
        <taxon>Pirellulales</taxon>
        <taxon>Pirellulaceae</taxon>
        <taxon>Rhodopirellula</taxon>
    </lineage>
</organism>
<gene>
    <name evidence="1" type="ORF">RBWH47_05951</name>
</gene>
<dbReference type="AlphaFoldDB" id="F2AWP4"/>
<dbReference type="Proteomes" id="UP000006222">
    <property type="component" value="Unassembled WGS sequence"/>
</dbReference>
<evidence type="ECO:0000313" key="1">
    <source>
        <dbReference type="EMBL" id="EGF25904.1"/>
    </source>
</evidence>
<evidence type="ECO:0000313" key="2">
    <source>
        <dbReference type="Proteomes" id="UP000006222"/>
    </source>
</evidence>
<comment type="caution">
    <text evidence="1">The sequence shown here is derived from an EMBL/GenBank/DDBJ whole genome shotgun (WGS) entry which is preliminary data.</text>
</comment>
<proteinExistence type="predicted"/>
<name>F2AWP4_RHOBT</name>
<dbReference type="PATRIC" id="fig|991778.3.peg.4393"/>
<dbReference type="EMBL" id="AFAR01000204">
    <property type="protein sequence ID" value="EGF25904.1"/>
    <property type="molecule type" value="Genomic_DNA"/>
</dbReference>
<reference evidence="1 2" key="1">
    <citation type="journal article" date="2013" name="Mar. Genomics">
        <title>Expression of sulfatases in Rhodopirellula baltica and the diversity of sulfatases in the genus Rhodopirellula.</title>
        <authorList>
            <person name="Wegner C.E."/>
            <person name="Richter-Heitmann T."/>
            <person name="Klindworth A."/>
            <person name="Klockow C."/>
            <person name="Richter M."/>
            <person name="Achstetter T."/>
            <person name="Glockner F.O."/>
            <person name="Harder J."/>
        </authorList>
    </citation>
    <scope>NUCLEOTIDE SEQUENCE [LARGE SCALE GENOMIC DNA]</scope>
    <source>
        <strain evidence="1 2">WH47</strain>
    </source>
</reference>